<gene>
    <name evidence="2" type="ORF">OMM_04853</name>
</gene>
<dbReference type="GO" id="GO:0006302">
    <property type="term" value="P:double-strand break repair"/>
    <property type="evidence" value="ECO:0007669"/>
    <property type="project" value="TreeGrafter"/>
</dbReference>
<evidence type="ECO:0000313" key="2">
    <source>
        <dbReference type="EMBL" id="ETR67959.1"/>
    </source>
</evidence>
<dbReference type="Gene3D" id="3.40.50.300">
    <property type="entry name" value="P-loop containing nucleotide triphosphate hydrolases"/>
    <property type="match status" value="1"/>
</dbReference>
<name>A0A1V1NZC0_9BACT</name>
<dbReference type="InterPro" id="IPR003959">
    <property type="entry name" value="ATPase_AAA_core"/>
</dbReference>
<dbReference type="GO" id="GO:0016887">
    <property type="term" value="F:ATP hydrolysis activity"/>
    <property type="evidence" value="ECO:0007669"/>
    <property type="project" value="InterPro"/>
</dbReference>
<dbReference type="GO" id="GO:0005524">
    <property type="term" value="F:ATP binding"/>
    <property type="evidence" value="ECO:0007669"/>
    <property type="project" value="InterPro"/>
</dbReference>
<reference evidence="3" key="1">
    <citation type="submission" date="2012-11" db="EMBL/GenBank/DDBJ databases">
        <authorList>
            <person name="Lucero-Rivera Y.E."/>
            <person name="Tovar-Ramirez D."/>
        </authorList>
    </citation>
    <scope>NUCLEOTIDE SEQUENCE [LARGE SCALE GENOMIC DNA]</scope>
    <source>
        <strain evidence="3">Araruama</strain>
    </source>
</reference>
<dbReference type="SUPFAM" id="SSF52540">
    <property type="entry name" value="P-loop containing nucleoside triphosphate hydrolases"/>
    <property type="match status" value="1"/>
</dbReference>
<dbReference type="Proteomes" id="UP000189670">
    <property type="component" value="Unassembled WGS sequence"/>
</dbReference>
<dbReference type="Pfam" id="PF13304">
    <property type="entry name" value="AAA_21"/>
    <property type="match status" value="1"/>
</dbReference>
<organism evidence="2 3">
    <name type="scientific">Candidatus Magnetoglobus multicellularis str. Araruama</name>
    <dbReference type="NCBI Taxonomy" id="890399"/>
    <lineage>
        <taxon>Bacteria</taxon>
        <taxon>Pseudomonadati</taxon>
        <taxon>Thermodesulfobacteriota</taxon>
        <taxon>Desulfobacteria</taxon>
        <taxon>Desulfobacterales</taxon>
        <taxon>Desulfobacteraceae</taxon>
        <taxon>Candidatus Magnetoglobus</taxon>
    </lineage>
</organism>
<comment type="caution">
    <text evidence="2">The sequence shown here is derived from an EMBL/GenBank/DDBJ whole genome shotgun (WGS) entry which is preliminary data.</text>
</comment>
<accession>A0A1V1NZC0</accession>
<dbReference type="PANTHER" id="PTHR32182">
    <property type="entry name" value="DNA REPLICATION AND REPAIR PROTEIN RECF"/>
    <property type="match status" value="1"/>
</dbReference>
<dbReference type="EMBL" id="ATBP01001143">
    <property type="protein sequence ID" value="ETR67959.1"/>
    <property type="molecule type" value="Genomic_DNA"/>
</dbReference>
<protein>
    <recommendedName>
        <fullName evidence="1">ATPase AAA-type core domain-containing protein</fullName>
    </recommendedName>
</protein>
<evidence type="ECO:0000313" key="3">
    <source>
        <dbReference type="Proteomes" id="UP000189670"/>
    </source>
</evidence>
<dbReference type="InterPro" id="IPR014555">
    <property type="entry name" value="RecF-like"/>
</dbReference>
<dbReference type="AlphaFoldDB" id="A0A1V1NZC0"/>
<proteinExistence type="predicted"/>
<evidence type="ECO:0000259" key="1">
    <source>
        <dbReference type="Pfam" id="PF13304"/>
    </source>
</evidence>
<sequence>MITRLQINNFRSLKHINLPLNSLNVLCGLNGSGKSNIVDSIRFLKDALRYGLKEAITKRGGIRDILCKTGHENEIQFRFEFSKSEMAGFYSFSIEKQEVRYHLKRESLSIQTNKNAKEDQSIHFDSTEKTLTETHKGTIKPIIYPDNIINNHDLALPALRTISTELSVVFQILTNFSFYNIIPAHLRAPQILTEPYPLDEQGNNLYSTLKDLQEKTDNTALLNLLKAAIHNFNNYSIETIGEYLITRIHYLPDRSFELSQESEGTLKLLGLLTAMNQHVNKPSSLFVVEEPELNIYPETTCIIGEAIKELSLYSQVIITSHSPDLINTFHIDDLKVVQKNRGETIVGNIIKRQREAIDEKLFSAGEIMRMEGFTIDEEAL</sequence>
<dbReference type="GO" id="GO:0000731">
    <property type="term" value="P:DNA synthesis involved in DNA repair"/>
    <property type="evidence" value="ECO:0007669"/>
    <property type="project" value="TreeGrafter"/>
</dbReference>
<dbReference type="PIRSF" id="PIRSF029347">
    <property type="entry name" value="RecF"/>
    <property type="match status" value="1"/>
</dbReference>
<dbReference type="InterPro" id="IPR027417">
    <property type="entry name" value="P-loop_NTPase"/>
</dbReference>
<feature type="domain" description="ATPase AAA-type core" evidence="1">
    <location>
        <begin position="23"/>
        <end position="326"/>
    </location>
</feature>
<dbReference type="PANTHER" id="PTHR32182:SF22">
    <property type="entry name" value="ATP-DEPENDENT ENDONUCLEASE, OLD FAMILY-RELATED"/>
    <property type="match status" value="1"/>
</dbReference>